<reference evidence="1" key="1">
    <citation type="journal article" date="2019" name="PLoS Negl. Trop. Dis.">
        <title>Revisiting the worldwide diversity of Leptospira species in the environment.</title>
        <authorList>
            <person name="Vincent A.T."/>
            <person name="Schiettekatte O."/>
            <person name="Bourhy P."/>
            <person name="Veyrier F.J."/>
            <person name="Picardeau M."/>
        </authorList>
    </citation>
    <scope>NUCLEOTIDE SEQUENCE [LARGE SCALE GENOMIC DNA]</scope>
    <source>
        <strain evidence="1">201800293</strain>
    </source>
</reference>
<dbReference type="RefSeq" id="WP_135631691.1">
    <property type="nucleotide sequence ID" value="NZ_JAMQPQ010000004.1"/>
</dbReference>
<accession>A0A6N4QET0</accession>
<evidence type="ECO:0000313" key="2">
    <source>
        <dbReference type="Proteomes" id="UP000297239"/>
    </source>
</evidence>
<dbReference type="EMBL" id="RQFF01000007">
    <property type="protein sequence ID" value="TGK76477.1"/>
    <property type="molecule type" value="Genomic_DNA"/>
</dbReference>
<dbReference type="OrthoDB" id="345951at2"/>
<gene>
    <name evidence="1" type="ORF">EHQ18_00500</name>
</gene>
<sequence length="382" mass="43898">MLRIDFLKKLSFTALLVAGIRTQTASEPNLRQISENAHKDQLPTYPMAEAEKIKREIVTKIYKEGMELDSFLKLFSEELKTQFPVLENSNTSTYRTLYYVSIRSEVLFLLVITLVEVWQNFCLQFGLEGYGKKEFESDSIQIQNGLYSLGEKLKVGDNPHFFIRTKEKSVWLPSKVDFLVSWFGSKKTESIQFFPLPLGMNFESEESNSSQNSQETNHNSIHSVLSILNQLLSHLKMNRALWHQYSVRFYYFDFAEREYLKKQNQRKGITKNQKSLDLLTIRYTSFASAIQTIKERAFHMQSGVYHGMDRQNQQMVVSSLVKVVGQISLATGGDADVCKRLRLANHYGGILSVSTAAMAKESLSLIDDALSVLQKERKVYFP</sequence>
<proteinExistence type="predicted"/>
<comment type="caution">
    <text evidence="1">The sequence shown here is derived from an EMBL/GenBank/DDBJ whole genome shotgun (WGS) entry which is preliminary data.</text>
</comment>
<dbReference type="AlphaFoldDB" id="A0A6N4QET0"/>
<protein>
    <submittedName>
        <fullName evidence="1">Uncharacterized protein</fullName>
    </submittedName>
</protein>
<keyword evidence="2" id="KW-1185">Reference proteome</keyword>
<evidence type="ECO:0000313" key="1">
    <source>
        <dbReference type="EMBL" id="TGK76477.1"/>
    </source>
</evidence>
<name>A0A6N4QET0_9LEPT</name>
<organism evidence="1 2">
    <name type="scientific">Leptospira kanakyensis</name>
    <dbReference type="NCBI Taxonomy" id="2484968"/>
    <lineage>
        <taxon>Bacteria</taxon>
        <taxon>Pseudomonadati</taxon>
        <taxon>Spirochaetota</taxon>
        <taxon>Spirochaetia</taxon>
        <taxon>Leptospirales</taxon>
        <taxon>Leptospiraceae</taxon>
        <taxon>Leptospira</taxon>
    </lineage>
</organism>
<dbReference type="Proteomes" id="UP000297239">
    <property type="component" value="Unassembled WGS sequence"/>
</dbReference>